<reference evidence="6" key="1">
    <citation type="journal article" date="2021" name="G3 (Bethesda)">
        <title>Genomic diversity, chromosomal rearrangements, and interspecies hybridization in the ogataea polymorpha species complex.</title>
        <authorList>
            <person name="Hanson S.J."/>
            <person name="Cinneide E.O."/>
            <person name="Salzberg L.I."/>
            <person name="Wolfe K.H."/>
            <person name="McGowan J."/>
            <person name="Fitzpatrick D.A."/>
            <person name="Matlin K."/>
        </authorList>
    </citation>
    <scope>NUCLEOTIDE SEQUENCE</scope>
    <source>
        <strain evidence="6">61-244</strain>
    </source>
</reference>
<dbReference type="GO" id="GO:0031297">
    <property type="term" value="P:replication fork processing"/>
    <property type="evidence" value="ECO:0007669"/>
    <property type="project" value="TreeGrafter"/>
</dbReference>
<dbReference type="GO" id="GO:0000712">
    <property type="term" value="P:resolution of meiotic recombination intermediates"/>
    <property type="evidence" value="ECO:0007669"/>
    <property type="project" value="TreeGrafter"/>
</dbReference>
<name>A0AAN6DCP0_PICAN</name>
<dbReference type="AlphaFoldDB" id="A0AAN6DCP0"/>
<evidence type="ECO:0000313" key="7">
    <source>
        <dbReference type="Proteomes" id="UP001196530"/>
    </source>
</evidence>
<dbReference type="SUPFAM" id="SSF47113">
    <property type="entry name" value="Histone-fold"/>
    <property type="match status" value="1"/>
</dbReference>
<dbReference type="PANTHER" id="PTHR22980">
    <property type="entry name" value="CORTISTATIN"/>
    <property type="match status" value="1"/>
</dbReference>
<dbReference type="RefSeq" id="XP_043057992.1">
    <property type="nucleotide sequence ID" value="XM_043205206.1"/>
</dbReference>
<evidence type="ECO:0008006" key="8">
    <source>
        <dbReference type="Google" id="ProtNLM"/>
    </source>
</evidence>
<comment type="similarity">
    <text evidence="1">Belongs to the TAF9 family. CENP-S/MHF1 subfamily.</text>
</comment>
<keyword evidence="2" id="KW-0227">DNA damage</keyword>
<feature type="region of interest" description="Disordered" evidence="5">
    <location>
        <begin position="125"/>
        <end position="148"/>
    </location>
</feature>
<accession>A0AAN6DCP0</accession>
<evidence type="ECO:0000313" key="6">
    <source>
        <dbReference type="EMBL" id="KAG7816458.1"/>
    </source>
</evidence>
<dbReference type="CDD" id="cd22919">
    <property type="entry name" value="HFD_CENP-S"/>
    <property type="match status" value="1"/>
</dbReference>
<protein>
    <recommendedName>
        <fullName evidence="8">Centromere protein S</fullName>
    </recommendedName>
</protein>
<dbReference type="GeneID" id="66128551"/>
<evidence type="ECO:0000256" key="1">
    <source>
        <dbReference type="ARBA" id="ARBA00006612"/>
    </source>
</evidence>
<dbReference type="GO" id="GO:0046982">
    <property type="term" value="F:protein heterodimerization activity"/>
    <property type="evidence" value="ECO:0007669"/>
    <property type="project" value="InterPro"/>
</dbReference>
<evidence type="ECO:0000256" key="5">
    <source>
        <dbReference type="SAM" id="MobiDB-lite"/>
    </source>
</evidence>
<dbReference type="Pfam" id="PF15630">
    <property type="entry name" value="CENP-S"/>
    <property type="match status" value="1"/>
</dbReference>
<dbReference type="Proteomes" id="UP001196530">
    <property type="component" value="Unassembled WGS sequence"/>
</dbReference>
<dbReference type="GO" id="GO:0003677">
    <property type="term" value="F:DNA binding"/>
    <property type="evidence" value="ECO:0007669"/>
    <property type="project" value="UniProtKB-KW"/>
</dbReference>
<proteinExistence type="inferred from homology"/>
<organism evidence="6 7">
    <name type="scientific">Pichia angusta</name>
    <name type="common">Yeast</name>
    <name type="synonym">Hansenula polymorpha</name>
    <dbReference type="NCBI Taxonomy" id="870730"/>
    <lineage>
        <taxon>Eukaryota</taxon>
        <taxon>Fungi</taxon>
        <taxon>Dikarya</taxon>
        <taxon>Ascomycota</taxon>
        <taxon>Saccharomycotina</taxon>
        <taxon>Pichiomycetes</taxon>
        <taxon>Pichiales</taxon>
        <taxon>Pichiaceae</taxon>
        <taxon>Ogataea</taxon>
    </lineage>
</organism>
<dbReference type="EMBL" id="JAHLUX010000010">
    <property type="protein sequence ID" value="KAG7816458.1"/>
    <property type="molecule type" value="Genomic_DNA"/>
</dbReference>
<dbReference type="Gene3D" id="1.10.20.10">
    <property type="entry name" value="Histone, subunit A"/>
    <property type="match status" value="1"/>
</dbReference>
<evidence type="ECO:0000256" key="2">
    <source>
        <dbReference type="ARBA" id="ARBA00022763"/>
    </source>
</evidence>
<evidence type="ECO:0000256" key="4">
    <source>
        <dbReference type="ARBA" id="ARBA00023204"/>
    </source>
</evidence>
<dbReference type="GO" id="GO:0003682">
    <property type="term" value="F:chromatin binding"/>
    <property type="evidence" value="ECO:0007669"/>
    <property type="project" value="TreeGrafter"/>
</dbReference>
<keyword evidence="3" id="KW-0238">DNA-binding</keyword>
<sequence length="148" mass="16593">MRVLTSEEKEIATVSIGRKSDLTVQHLKASIWYSVSKMVEEETKKLSEDSGTDITATPRFTAALVELVYRQLTDVGEDLELFAKHARRKTIIPEDLLMVSRKNNALRDILKECLESLDAEGNHATVVADTRRQPVSDSDDPFSDLSQS</sequence>
<dbReference type="GO" id="GO:0006281">
    <property type="term" value="P:DNA repair"/>
    <property type="evidence" value="ECO:0007669"/>
    <property type="project" value="UniProtKB-KW"/>
</dbReference>
<evidence type="ECO:0000256" key="3">
    <source>
        <dbReference type="ARBA" id="ARBA00023125"/>
    </source>
</evidence>
<dbReference type="InterPro" id="IPR029003">
    <property type="entry name" value="CENP-S/Mhf1"/>
</dbReference>
<dbReference type="GO" id="GO:0071821">
    <property type="term" value="C:FANCM-MHF complex"/>
    <property type="evidence" value="ECO:0007669"/>
    <property type="project" value="InterPro"/>
</dbReference>
<gene>
    <name evidence="6" type="ORF">KL928_004500</name>
</gene>
<dbReference type="PANTHER" id="PTHR22980:SF0">
    <property type="entry name" value="CENTROMERE PROTEIN S"/>
    <property type="match status" value="1"/>
</dbReference>
<keyword evidence="4" id="KW-0234">DNA repair</keyword>
<dbReference type="InterPro" id="IPR009072">
    <property type="entry name" value="Histone-fold"/>
</dbReference>
<comment type="caution">
    <text evidence="6">The sequence shown here is derived from an EMBL/GenBank/DDBJ whole genome shotgun (WGS) entry which is preliminary data.</text>
</comment>